<keyword evidence="1" id="KW-0812">Transmembrane</keyword>
<sequence>MAGTSSTHVRASMSGLLVCFFGILLAYSARAGPEPGPDARCPEYVARHAPLLWLHSDDPFKPSDLLTHVRHTTPAVDRKPISDLPSLDLDNLEILNAYGNKDHVALVSNDDPTTYPKWLYGEAPDENGRIHNSTPCVVVIVEKNERELDAFYFYFYSFNEGPNITQVLEPLDRLVKGPKAASGMHFGDHIGDWEHNMVRFRDGKPTGIYFSQHVDGAAYDWDDPKISKTDGRPIVYSASGSHANYASPGQLTNYLRLQVHNAALIDYCDEGEKWDPVLSAYFYRFHADSFTVTRIEPPKRSFPKLPLDANLTSLFYYTGRWGDLQWPDSDPRQETVPRFGLKRFESGPTGPRHKHLVRKGLKPDHRRKMGWTEWAVGIYMAWYPCCLKGWRKWVLFGGFVVILSAIVVGIVIGIRRYRRRKYQRLQAEDIPLDDWVLEEDFLLSSSDEDDEIGKTGKNKLK</sequence>
<gene>
    <name evidence="3" type="ORF">CCHR01_16270</name>
</gene>
<keyword evidence="1" id="KW-0472">Membrane</keyword>
<feature type="chain" id="PRO_5042151479" evidence="2">
    <location>
        <begin position="32"/>
        <end position="461"/>
    </location>
</feature>
<protein>
    <submittedName>
        <fullName evidence="3">Vacuolar protein sorting-associated protein 62</fullName>
    </submittedName>
</protein>
<dbReference type="Pfam" id="PF06101">
    <property type="entry name" value="Vps62"/>
    <property type="match status" value="1"/>
</dbReference>
<organism evidence="3 4">
    <name type="scientific">Colletotrichum chrysophilum</name>
    <dbReference type="NCBI Taxonomy" id="1836956"/>
    <lineage>
        <taxon>Eukaryota</taxon>
        <taxon>Fungi</taxon>
        <taxon>Dikarya</taxon>
        <taxon>Ascomycota</taxon>
        <taxon>Pezizomycotina</taxon>
        <taxon>Sordariomycetes</taxon>
        <taxon>Hypocreomycetidae</taxon>
        <taxon>Glomerellales</taxon>
        <taxon>Glomerellaceae</taxon>
        <taxon>Colletotrichum</taxon>
        <taxon>Colletotrichum gloeosporioides species complex</taxon>
    </lineage>
</organism>
<proteinExistence type="predicted"/>
<dbReference type="AlphaFoldDB" id="A0AAD9A420"/>
<feature type="signal peptide" evidence="2">
    <location>
        <begin position="1"/>
        <end position="31"/>
    </location>
</feature>
<name>A0AAD9A420_9PEZI</name>
<keyword evidence="1" id="KW-1133">Transmembrane helix</keyword>
<reference evidence="3" key="1">
    <citation type="submission" date="2023-01" db="EMBL/GenBank/DDBJ databases">
        <title>Colletotrichum chrysophilum M932 genome sequence.</title>
        <authorList>
            <person name="Baroncelli R."/>
        </authorList>
    </citation>
    <scope>NUCLEOTIDE SEQUENCE</scope>
    <source>
        <strain evidence="3">M932</strain>
    </source>
</reference>
<dbReference type="PANTHER" id="PTHR48174">
    <property type="entry name" value="DUF946 FAMILY PROTEIN"/>
    <property type="match status" value="1"/>
</dbReference>
<keyword evidence="2" id="KW-0732">Signal</keyword>
<dbReference type="Proteomes" id="UP001243330">
    <property type="component" value="Unassembled WGS sequence"/>
</dbReference>
<evidence type="ECO:0000256" key="1">
    <source>
        <dbReference type="SAM" id="Phobius"/>
    </source>
</evidence>
<dbReference type="PANTHER" id="PTHR48174:SF5">
    <property type="entry name" value="VACUOLAR PROTEIN SORTING-ASSOCIATED PROTEIN 62"/>
    <property type="match status" value="1"/>
</dbReference>
<comment type="caution">
    <text evidence="3">The sequence shown here is derived from an EMBL/GenBank/DDBJ whole genome shotgun (WGS) entry which is preliminary data.</text>
</comment>
<dbReference type="EMBL" id="JAQOWY010000506">
    <property type="protein sequence ID" value="KAK1841106.1"/>
    <property type="molecule type" value="Genomic_DNA"/>
</dbReference>
<dbReference type="InterPro" id="IPR009291">
    <property type="entry name" value="Vps62"/>
</dbReference>
<evidence type="ECO:0000313" key="3">
    <source>
        <dbReference type="EMBL" id="KAK1841106.1"/>
    </source>
</evidence>
<keyword evidence="4" id="KW-1185">Reference proteome</keyword>
<accession>A0AAD9A420</accession>
<evidence type="ECO:0000313" key="4">
    <source>
        <dbReference type="Proteomes" id="UP001243330"/>
    </source>
</evidence>
<feature type="transmembrane region" description="Helical" evidence="1">
    <location>
        <begin position="393"/>
        <end position="414"/>
    </location>
</feature>
<evidence type="ECO:0000256" key="2">
    <source>
        <dbReference type="SAM" id="SignalP"/>
    </source>
</evidence>